<evidence type="ECO:0000313" key="4">
    <source>
        <dbReference type="Proteomes" id="UP000007797"/>
    </source>
</evidence>
<dbReference type="OrthoDB" id="361029at2759"/>
<feature type="compositionally biased region" description="Acidic residues" evidence="2">
    <location>
        <begin position="444"/>
        <end position="456"/>
    </location>
</feature>
<feature type="compositionally biased region" description="Low complexity" evidence="2">
    <location>
        <begin position="42"/>
        <end position="52"/>
    </location>
</feature>
<dbReference type="Proteomes" id="UP000007797">
    <property type="component" value="Unassembled WGS sequence"/>
</dbReference>
<comment type="similarity">
    <text evidence="1">Belongs to the class IV-like SAM-binding methyltransferase superfamily.</text>
</comment>
<gene>
    <name evidence="3" type="ORF">DFA_00072</name>
</gene>
<accession>F4PXI5</accession>
<dbReference type="GeneID" id="14871563"/>
<feature type="region of interest" description="Disordered" evidence="2">
    <location>
        <begin position="33"/>
        <end position="129"/>
    </location>
</feature>
<dbReference type="KEGG" id="dfa:DFA_00072"/>
<dbReference type="Pfam" id="PF02598">
    <property type="entry name" value="Methyltrn_RNA_3"/>
    <property type="match status" value="1"/>
</dbReference>
<protein>
    <submittedName>
        <fullName evidence="3">DUF171 family protein</fullName>
    </submittedName>
</protein>
<feature type="compositionally biased region" description="Basic and acidic residues" evidence="2">
    <location>
        <begin position="86"/>
        <end position="111"/>
    </location>
</feature>
<evidence type="ECO:0000256" key="1">
    <source>
        <dbReference type="ARBA" id="ARBA00009841"/>
    </source>
</evidence>
<dbReference type="Gene3D" id="3.40.1280.10">
    <property type="match status" value="1"/>
</dbReference>
<proteinExistence type="inferred from homology"/>
<evidence type="ECO:0000313" key="3">
    <source>
        <dbReference type="EMBL" id="EGG19495.1"/>
    </source>
</evidence>
<dbReference type="RefSeq" id="XP_004357789.1">
    <property type="nucleotide sequence ID" value="XM_004357732.1"/>
</dbReference>
<dbReference type="STRING" id="1054147.F4PXI5"/>
<sequence>MGTSKKILNSIRKEAKQNTKNVSNFNDFMMVLGDVKPEDQETSTTTDDSTTTNVNGKREIDQEDEEKEEEEQQVNDKKPPKRIKKSKEERFMEKQQKIRDDIQKEEEDQKKSTTTTLSSTSSTTSAEVDKLKKELEMVKEELENREAELKMQEKFLRKSKKETKDLQREIKSTIYKVNPKATRSIAIPNDILDDFASEEMKTYLVEMIARTLVLFSIDEVIVYRSTKSTNSTTDKLCKLLEFIDLPKNIRHHLYDLNDIDYQFVDKLKRVESGQHATSNRWTKYREGIVLDKLSGKFSLVDVGLGDGKEIKIDKELQAGIRVTLEMEEEHGKQINNANQHRKGKVVSPAEVRHDGHYWGYQVRSVDSIDNVFQDSSFNAYDYKILFTCNSHDNQEVQDLKQQRLKEKQDIFDNNLESQQHVLIIFAEREQQILDLLKQLPIEKEDEKEEDENEDKEEEKKEDGEKKEKKLDKSLDKIIDLQSDNTLKSKRVRFEETLLIGLSSLLNKVI</sequence>
<feature type="compositionally biased region" description="Acidic residues" evidence="2">
    <location>
        <begin position="61"/>
        <end position="73"/>
    </location>
</feature>
<dbReference type="InterPro" id="IPR029026">
    <property type="entry name" value="tRNA_m1G_MTases_N"/>
</dbReference>
<feature type="region of interest" description="Disordered" evidence="2">
    <location>
        <begin position="444"/>
        <end position="470"/>
    </location>
</feature>
<organism evidence="3 4">
    <name type="scientific">Cavenderia fasciculata</name>
    <name type="common">Slime mold</name>
    <name type="synonym">Dictyostelium fasciculatum</name>
    <dbReference type="NCBI Taxonomy" id="261658"/>
    <lineage>
        <taxon>Eukaryota</taxon>
        <taxon>Amoebozoa</taxon>
        <taxon>Evosea</taxon>
        <taxon>Eumycetozoa</taxon>
        <taxon>Dictyostelia</taxon>
        <taxon>Acytosteliales</taxon>
        <taxon>Cavenderiaceae</taxon>
        <taxon>Cavenderia</taxon>
    </lineage>
</organism>
<dbReference type="Gene3D" id="2.40.50.140">
    <property type="entry name" value="Nucleic acid-binding proteins"/>
    <property type="match status" value="1"/>
</dbReference>
<reference evidence="4" key="1">
    <citation type="journal article" date="2011" name="Genome Res.">
        <title>Phylogeny-wide analysis of social amoeba genomes highlights ancient origins for complex intercellular communication.</title>
        <authorList>
            <person name="Heidel A.J."/>
            <person name="Lawal H.M."/>
            <person name="Felder M."/>
            <person name="Schilde C."/>
            <person name="Helps N.R."/>
            <person name="Tunggal B."/>
            <person name="Rivero F."/>
            <person name="John U."/>
            <person name="Schleicher M."/>
            <person name="Eichinger L."/>
            <person name="Platzer M."/>
            <person name="Noegel A.A."/>
            <person name="Schaap P."/>
            <person name="Gloeckner G."/>
        </authorList>
    </citation>
    <scope>NUCLEOTIDE SEQUENCE [LARGE SCALE GENOMIC DNA]</scope>
    <source>
        <strain evidence="4">SH3</strain>
    </source>
</reference>
<dbReference type="InterPro" id="IPR003750">
    <property type="entry name" value="Put_MeTrfase-C9orf114-like"/>
</dbReference>
<dbReference type="PANTHER" id="PTHR12150:SF13">
    <property type="entry name" value="METHYLTRANSFERASE C9ORF114-RELATED"/>
    <property type="match status" value="1"/>
</dbReference>
<feature type="compositionally biased region" description="Low complexity" evidence="2">
    <location>
        <begin position="112"/>
        <end position="125"/>
    </location>
</feature>
<dbReference type="EMBL" id="GL883014">
    <property type="protein sequence ID" value="EGG19495.1"/>
    <property type="molecule type" value="Genomic_DNA"/>
</dbReference>
<dbReference type="SUPFAM" id="SSF75217">
    <property type="entry name" value="alpha/beta knot"/>
    <property type="match status" value="1"/>
</dbReference>
<dbReference type="PANTHER" id="PTHR12150">
    <property type="entry name" value="CLASS IV SAM-BINDING METHYLTRANSFERASE-RELATED"/>
    <property type="match status" value="1"/>
</dbReference>
<feature type="compositionally biased region" description="Basic and acidic residues" evidence="2">
    <location>
        <begin position="457"/>
        <end position="470"/>
    </location>
</feature>
<dbReference type="AlphaFoldDB" id="F4PXI5"/>
<dbReference type="InterPro" id="IPR029028">
    <property type="entry name" value="Alpha/beta_knot_MTases"/>
</dbReference>
<keyword evidence="4" id="KW-1185">Reference proteome</keyword>
<dbReference type="InterPro" id="IPR012340">
    <property type="entry name" value="NA-bd_OB-fold"/>
</dbReference>
<evidence type="ECO:0000256" key="2">
    <source>
        <dbReference type="SAM" id="MobiDB-lite"/>
    </source>
</evidence>
<name>F4PXI5_CACFS</name>
<dbReference type="OMA" id="RQVTMNK"/>